<sequence length="235" mass="26719">MDKRDLVRFAVVVTSVKLFSQLYDRDCRRRFMPDGAWLWPLMPTIREVVDLELMNEDGPHGADATYMLMNGKTPSPYARAALILVTIPQVLSFNERVQLFQKLLDDAKAQAGNTRDEFSRALQVRIQRHEILRDGYDFFRKVCDVMSPAALKSRIKVTFINEQGLEEAGIDGGGVFKEFMDNLTKNAFSPEFGFFIETDDHLLYPNSRAKFIVNNAQRSVRTLPISGATLGECCI</sequence>
<dbReference type="InterPro" id="IPR044611">
    <property type="entry name" value="E3A/B/C-like"/>
</dbReference>
<keyword evidence="4 5" id="KW-0833">Ubl conjugation pathway</keyword>
<evidence type="ECO:0000313" key="8">
    <source>
        <dbReference type="Proteomes" id="UP001162060"/>
    </source>
</evidence>
<gene>
    <name evidence="7" type="ORF">PM001_LOCUS18192</name>
</gene>
<evidence type="ECO:0000256" key="2">
    <source>
        <dbReference type="ARBA" id="ARBA00012485"/>
    </source>
</evidence>
<comment type="caution">
    <text evidence="7">The sequence shown here is derived from an EMBL/GenBank/DDBJ whole genome shotgun (WGS) entry which is preliminary data.</text>
</comment>
<evidence type="ECO:0000256" key="1">
    <source>
        <dbReference type="ARBA" id="ARBA00000885"/>
    </source>
</evidence>
<dbReference type="GO" id="GO:0000209">
    <property type="term" value="P:protein polyubiquitination"/>
    <property type="evidence" value="ECO:0007669"/>
    <property type="project" value="InterPro"/>
</dbReference>
<reference evidence="7" key="1">
    <citation type="submission" date="2024-01" db="EMBL/GenBank/DDBJ databases">
        <authorList>
            <person name="Webb A."/>
        </authorList>
    </citation>
    <scope>NUCLEOTIDE SEQUENCE</scope>
    <source>
        <strain evidence="7">Pm1</strain>
    </source>
</reference>
<accession>A0AAV1UG62</accession>
<evidence type="ECO:0000256" key="5">
    <source>
        <dbReference type="PROSITE-ProRule" id="PRU00104"/>
    </source>
</evidence>
<dbReference type="Proteomes" id="UP001162060">
    <property type="component" value="Unassembled WGS sequence"/>
</dbReference>
<comment type="caution">
    <text evidence="5">Lacks conserved residue(s) required for the propagation of feature annotation.</text>
</comment>
<dbReference type="InterPro" id="IPR035983">
    <property type="entry name" value="Hect_E3_ubiquitin_ligase"/>
</dbReference>
<dbReference type="Gene3D" id="3.90.1750.10">
    <property type="entry name" value="Hect, E3 ligase catalytic domains"/>
    <property type="match status" value="1"/>
</dbReference>
<dbReference type="EC" id="2.3.2.26" evidence="2"/>
<dbReference type="PROSITE" id="PS50237">
    <property type="entry name" value="HECT"/>
    <property type="match status" value="1"/>
</dbReference>
<comment type="catalytic activity">
    <reaction evidence="1">
        <text>S-ubiquitinyl-[E2 ubiquitin-conjugating enzyme]-L-cysteine + [acceptor protein]-L-lysine = [E2 ubiquitin-conjugating enzyme]-L-cysteine + N(6)-ubiquitinyl-[acceptor protein]-L-lysine.</text>
        <dbReference type="EC" id="2.3.2.26"/>
    </reaction>
</comment>
<dbReference type="GO" id="GO:0061630">
    <property type="term" value="F:ubiquitin protein ligase activity"/>
    <property type="evidence" value="ECO:0007669"/>
    <property type="project" value="UniProtKB-EC"/>
</dbReference>
<dbReference type="EMBL" id="CAKLBY020000193">
    <property type="protein sequence ID" value="CAK7933042.1"/>
    <property type="molecule type" value="Genomic_DNA"/>
</dbReference>
<dbReference type="SUPFAM" id="SSF56204">
    <property type="entry name" value="Hect, E3 ligase catalytic domain"/>
    <property type="match status" value="1"/>
</dbReference>
<protein>
    <recommendedName>
        <fullName evidence="2">HECT-type E3 ubiquitin transferase</fullName>
        <ecNumber evidence="2">2.3.2.26</ecNumber>
    </recommendedName>
</protein>
<dbReference type="GO" id="GO:0006511">
    <property type="term" value="P:ubiquitin-dependent protein catabolic process"/>
    <property type="evidence" value="ECO:0007669"/>
    <property type="project" value="TreeGrafter"/>
</dbReference>
<proteinExistence type="predicted"/>
<dbReference type="PANTHER" id="PTHR45700:SF2">
    <property type="entry name" value="UBIQUITIN-PROTEIN LIGASE E3C"/>
    <property type="match status" value="1"/>
</dbReference>
<evidence type="ECO:0000259" key="6">
    <source>
        <dbReference type="PROSITE" id="PS50237"/>
    </source>
</evidence>
<evidence type="ECO:0000313" key="7">
    <source>
        <dbReference type="EMBL" id="CAK7933042.1"/>
    </source>
</evidence>
<keyword evidence="3" id="KW-0808">Transferase</keyword>
<name>A0AAV1UG62_9STRA</name>
<organism evidence="7 8">
    <name type="scientific">Peronospora matthiolae</name>
    <dbReference type="NCBI Taxonomy" id="2874970"/>
    <lineage>
        <taxon>Eukaryota</taxon>
        <taxon>Sar</taxon>
        <taxon>Stramenopiles</taxon>
        <taxon>Oomycota</taxon>
        <taxon>Peronosporomycetes</taxon>
        <taxon>Peronosporales</taxon>
        <taxon>Peronosporaceae</taxon>
        <taxon>Peronospora</taxon>
    </lineage>
</organism>
<dbReference type="InterPro" id="IPR000569">
    <property type="entry name" value="HECT_dom"/>
</dbReference>
<dbReference type="PANTHER" id="PTHR45700">
    <property type="entry name" value="UBIQUITIN-PROTEIN LIGASE E3C"/>
    <property type="match status" value="1"/>
</dbReference>
<evidence type="ECO:0000256" key="4">
    <source>
        <dbReference type="ARBA" id="ARBA00022786"/>
    </source>
</evidence>
<dbReference type="AlphaFoldDB" id="A0AAV1UG62"/>
<feature type="domain" description="HECT" evidence="6">
    <location>
        <begin position="147"/>
        <end position="235"/>
    </location>
</feature>
<evidence type="ECO:0000256" key="3">
    <source>
        <dbReference type="ARBA" id="ARBA00022679"/>
    </source>
</evidence>